<sequence length="480" mass="55476">MFKLGMLNKDEARKILESANLPGTVDNNIKYSMYTSTERMKIIRECKNTNDRTVAAAIEIQRHWRGHHVRSKLKDILNPKHTSVVHITRDSSVVSTPWTPGNTEDLMHIRAKYDRYVNRRKGNLNLMSFSEFCAYVIQRWWRKISGRPPKEISVYPSAPPPTTNGEPSPVPPLQTPVESPISGEDSRVTSSKTRDSLLMIDRNEAAKVIQRSWRKHIDTQVYRYYKDLINFKTRGDPALMLRCINPREADILDSAAGVHIKFRLAGERFPPNIYYKIFTHRNIADIGAFAPRDYTHADNKQLPVSLVHNKATKITKGVVYCYKRWENNGWRLVSDRVVQKLDQDPVVFESAQKTAAFHHNKVIRKQDLEKKRKQKKIEWMKKMYKQGMLQAKQEQDSETQNIIETVAQGMVNAADARGSEAVEDWEVDELLEWTNGLNFDQYLVDWKEFATSAGSEYLSQLRFIPDDPYSFNIGAEQACQ</sequence>
<feature type="compositionally biased region" description="Pro residues" evidence="1">
    <location>
        <begin position="157"/>
        <end position="174"/>
    </location>
</feature>
<dbReference type="GeneID" id="110234589"/>
<dbReference type="OMA" id="NDFCASE"/>
<dbReference type="AlphaFoldDB" id="A0A913WXG6"/>
<protein>
    <submittedName>
        <fullName evidence="2">Uncharacterized protein</fullName>
    </submittedName>
</protein>
<accession>A0A913WXG6</accession>
<evidence type="ECO:0000313" key="2">
    <source>
        <dbReference type="EnsemblMetazoa" id="XP_020895635.1"/>
    </source>
</evidence>
<dbReference type="Gene3D" id="1.20.5.190">
    <property type="match status" value="1"/>
</dbReference>
<feature type="region of interest" description="Disordered" evidence="1">
    <location>
        <begin position="151"/>
        <end position="192"/>
    </location>
</feature>
<dbReference type="OrthoDB" id="10253073at2759"/>
<dbReference type="KEGG" id="epa:110234589"/>
<dbReference type="PROSITE" id="PS50096">
    <property type="entry name" value="IQ"/>
    <property type="match status" value="1"/>
</dbReference>
<evidence type="ECO:0000313" key="3">
    <source>
        <dbReference type="Proteomes" id="UP000887567"/>
    </source>
</evidence>
<evidence type="ECO:0000256" key="1">
    <source>
        <dbReference type="SAM" id="MobiDB-lite"/>
    </source>
</evidence>
<dbReference type="Proteomes" id="UP000887567">
    <property type="component" value="Unplaced"/>
</dbReference>
<dbReference type="PANTHER" id="PTHR33504">
    <property type="entry name" value="NADH DEHYDROGENASE (UBIQUINONE) 1 BETA SUBCOMPLEX, 4"/>
    <property type="match status" value="1"/>
</dbReference>
<proteinExistence type="predicted"/>
<dbReference type="EnsemblMetazoa" id="XM_021039976.2">
    <property type="protein sequence ID" value="XP_020895635.1"/>
    <property type="gene ID" value="LOC110234589"/>
</dbReference>
<dbReference type="PANTHER" id="PTHR33504:SF2">
    <property type="entry name" value="PROTEIN MFI"/>
    <property type="match status" value="1"/>
</dbReference>
<name>A0A913WXG6_EXADI</name>
<dbReference type="InterPro" id="IPR000048">
    <property type="entry name" value="IQ_motif_EF-hand-BS"/>
</dbReference>
<dbReference type="SMART" id="SM00015">
    <property type="entry name" value="IQ"/>
    <property type="match status" value="2"/>
</dbReference>
<organism evidence="2 3">
    <name type="scientific">Exaiptasia diaphana</name>
    <name type="common">Tropical sea anemone</name>
    <name type="synonym">Aiptasia pulchella</name>
    <dbReference type="NCBI Taxonomy" id="2652724"/>
    <lineage>
        <taxon>Eukaryota</taxon>
        <taxon>Metazoa</taxon>
        <taxon>Cnidaria</taxon>
        <taxon>Anthozoa</taxon>
        <taxon>Hexacorallia</taxon>
        <taxon>Actiniaria</taxon>
        <taxon>Aiptasiidae</taxon>
        <taxon>Exaiptasia</taxon>
    </lineage>
</organism>
<reference evidence="2" key="1">
    <citation type="submission" date="2022-11" db="UniProtKB">
        <authorList>
            <consortium name="EnsemblMetazoa"/>
        </authorList>
    </citation>
    <scope>IDENTIFICATION</scope>
</reference>
<dbReference type="RefSeq" id="XP_020895635.1">
    <property type="nucleotide sequence ID" value="XM_021039976.2"/>
</dbReference>
<keyword evidence="3" id="KW-1185">Reference proteome</keyword>
<dbReference type="Pfam" id="PF00612">
    <property type="entry name" value="IQ"/>
    <property type="match status" value="1"/>
</dbReference>